<name>A0ABS0SJ48_9HYPH</name>
<dbReference type="InterPro" id="IPR030678">
    <property type="entry name" value="Peptide/Ni-bd"/>
</dbReference>
<dbReference type="Proteomes" id="UP000601789">
    <property type="component" value="Unassembled WGS sequence"/>
</dbReference>
<evidence type="ECO:0000256" key="3">
    <source>
        <dbReference type="ARBA" id="ARBA00022729"/>
    </source>
</evidence>
<sequence>MGISSWRKFAIGLTAIATLSATTLPSRSDEWRTTSSLIADQTESATFERYPYVNPDAPKGGTLSSTAFGTFDSFNPFIVRGTPGAGISLLFETLMEQSTDESGTSHALIAEAFKYPDDYSSATYRLSKDARWHDGQPVTAEDVIWSFNMLKEISPLYSRYFANVTEAIALNEHEVEFKFDQAGNRELPHIMGDLYVLPKHWWEGENAKGEKRDIRNPTLEAPLGSGPYKIKSFTPGSRIVMERVKDYWGEKIPVNVGRHNYDELVYTYFQDDNAAFIAFTKGGLEDVRRELSTRRWSVEYNFPAFERGDVIKREFEQGGVQQMQAFVFNMRLPRFQDRRVRKALTLAYNFEEQNRLQFFGLNKRLSSYFQNSELASSGMPEGKELEILEPFRDQLPPEVFTDEFKLPAFETRTAERDHLREAVKLFDEAGWTIKNGRMVNKESGEQFAIEFLGGSPTSEVISGGLIATLRRLGIDASLRIVDTSQYVQRYQAFEFDAVTAGFPQTESPGNEQRDYWSTKAADSPGSRNVAGIKDPAVDALIDKIIFAKDREELVAATRALDRVLLWNYYAIPQYYQPTMRYAYWNKFRIPDQQPRYAGIDLMSWWVIPQREAAIEESIENEAAE</sequence>
<dbReference type="PANTHER" id="PTHR30290">
    <property type="entry name" value="PERIPLASMIC BINDING COMPONENT OF ABC TRANSPORTER"/>
    <property type="match status" value="1"/>
</dbReference>
<evidence type="ECO:0000256" key="2">
    <source>
        <dbReference type="ARBA" id="ARBA00005695"/>
    </source>
</evidence>
<protein>
    <submittedName>
        <fullName evidence="5">ABC transporter substrate-binding protein</fullName>
    </submittedName>
</protein>
<dbReference type="Gene3D" id="3.40.190.10">
    <property type="entry name" value="Periplasmic binding protein-like II"/>
    <property type="match status" value="1"/>
</dbReference>
<feature type="domain" description="Solute-binding protein family 5" evidence="4">
    <location>
        <begin position="108"/>
        <end position="520"/>
    </location>
</feature>
<dbReference type="PANTHER" id="PTHR30290:SF64">
    <property type="entry name" value="ABC TRANSPORTER PERIPLASMIC BINDING PROTEIN"/>
    <property type="match status" value="1"/>
</dbReference>
<evidence type="ECO:0000259" key="4">
    <source>
        <dbReference type="Pfam" id="PF00496"/>
    </source>
</evidence>
<gene>
    <name evidence="5" type="ORF">IOD40_18465</name>
</gene>
<evidence type="ECO:0000313" key="6">
    <source>
        <dbReference type="Proteomes" id="UP000601789"/>
    </source>
</evidence>
<comment type="subcellular location">
    <subcellularLocation>
        <location evidence="1">Periplasm</location>
    </subcellularLocation>
</comment>
<dbReference type="Pfam" id="PF00496">
    <property type="entry name" value="SBP_bac_5"/>
    <property type="match status" value="1"/>
</dbReference>
<organism evidence="5 6">
    <name type="scientific">Aquamicrobium zhengzhouense</name>
    <dbReference type="NCBI Taxonomy" id="2781738"/>
    <lineage>
        <taxon>Bacteria</taxon>
        <taxon>Pseudomonadati</taxon>
        <taxon>Pseudomonadota</taxon>
        <taxon>Alphaproteobacteria</taxon>
        <taxon>Hyphomicrobiales</taxon>
        <taxon>Phyllobacteriaceae</taxon>
        <taxon>Aquamicrobium</taxon>
    </lineage>
</organism>
<accession>A0ABS0SJ48</accession>
<reference evidence="5 6" key="1">
    <citation type="submission" date="2020-10" db="EMBL/GenBank/DDBJ databases">
        <title>Aquamicrobium zhengzhouensis sp. nov., a exopolysaccharide producing bacterium isolated from farmland soil.</title>
        <authorList>
            <person name="Wang X."/>
        </authorList>
    </citation>
    <scope>NUCLEOTIDE SEQUENCE [LARGE SCALE GENOMIC DNA]</scope>
    <source>
        <strain evidence="6">cd-1</strain>
    </source>
</reference>
<dbReference type="SUPFAM" id="SSF53850">
    <property type="entry name" value="Periplasmic binding protein-like II"/>
    <property type="match status" value="1"/>
</dbReference>
<comment type="similarity">
    <text evidence="2">Belongs to the bacterial solute-binding protein 5 family.</text>
</comment>
<dbReference type="EMBL" id="JADGMQ010000020">
    <property type="protein sequence ID" value="MBI1622643.1"/>
    <property type="molecule type" value="Genomic_DNA"/>
</dbReference>
<comment type="caution">
    <text evidence="5">The sequence shown here is derived from an EMBL/GenBank/DDBJ whole genome shotgun (WGS) entry which is preliminary data.</text>
</comment>
<dbReference type="InterPro" id="IPR000914">
    <property type="entry name" value="SBP_5_dom"/>
</dbReference>
<dbReference type="PIRSF" id="PIRSF002741">
    <property type="entry name" value="MppA"/>
    <property type="match status" value="1"/>
</dbReference>
<evidence type="ECO:0000313" key="5">
    <source>
        <dbReference type="EMBL" id="MBI1622643.1"/>
    </source>
</evidence>
<dbReference type="Gene3D" id="3.10.105.10">
    <property type="entry name" value="Dipeptide-binding Protein, Domain 3"/>
    <property type="match status" value="1"/>
</dbReference>
<dbReference type="InterPro" id="IPR039424">
    <property type="entry name" value="SBP_5"/>
</dbReference>
<proteinExistence type="inferred from homology"/>
<evidence type="ECO:0000256" key="1">
    <source>
        <dbReference type="ARBA" id="ARBA00004418"/>
    </source>
</evidence>
<keyword evidence="3" id="KW-0732">Signal</keyword>
<dbReference type="CDD" id="cd08497">
    <property type="entry name" value="MbnE-like"/>
    <property type="match status" value="1"/>
</dbReference>
<keyword evidence="6" id="KW-1185">Reference proteome</keyword>